<dbReference type="PANTHER" id="PTHR30193:SF37">
    <property type="entry name" value="INNER MEMBRANE ABC TRANSPORTER PERMEASE PROTEIN YCJO"/>
    <property type="match status" value="1"/>
</dbReference>
<evidence type="ECO:0000256" key="6">
    <source>
        <dbReference type="ARBA" id="ARBA00023136"/>
    </source>
</evidence>
<comment type="caution">
    <text evidence="9">The sequence shown here is derived from an EMBL/GenBank/DDBJ whole genome shotgun (WGS) entry which is preliminary data.</text>
</comment>
<organism evidence="9 10">
    <name type="scientific">Gulosibacter macacae</name>
    <dbReference type="NCBI Taxonomy" id="2488791"/>
    <lineage>
        <taxon>Bacteria</taxon>
        <taxon>Bacillati</taxon>
        <taxon>Actinomycetota</taxon>
        <taxon>Actinomycetes</taxon>
        <taxon>Micrococcales</taxon>
        <taxon>Microbacteriaceae</taxon>
        <taxon>Gulosibacter</taxon>
    </lineage>
</organism>
<dbReference type="PANTHER" id="PTHR30193">
    <property type="entry name" value="ABC TRANSPORTER PERMEASE PROTEIN"/>
    <property type="match status" value="1"/>
</dbReference>
<keyword evidence="5 7" id="KW-1133">Transmembrane helix</keyword>
<feature type="transmembrane region" description="Helical" evidence="7">
    <location>
        <begin position="91"/>
        <end position="113"/>
    </location>
</feature>
<dbReference type="EMBL" id="RQVS01000008">
    <property type="protein sequence ID" value="RRJ86531.1"/>
    <property type="molecule type" value="Genomic_DNA"/>
</dbReference>
<dbReference type="AlphaFoldDB" id="A0A3P3VUP9"/>
<feature type="domain" description="ABC transmembrane type-1" evidence="8">
    <location>
        <begin position="87"/>
        <end position="295"/>
    </location>
</feature>
<dbReference type="Gene3D" id="1.10.3720.10">
    <property type="entry name" value="MetI-like"/>
    <property type="match status" value="1"/>
</dbReference>
<dbReference type="SUPFAM" id="SSF161098">
    <property type="entry name" value="MetI-like"/>
    <property type="match status" value="1"/>
</dbReference>
<dbReference type="PROSITE" id="PS50928">
    <property type="entry name" value="ABC_TM1"/>
    <property type="match status" value="1"/>
</dbReference>
<keyword evidence="6 7" id="KW-0472">Membrane</keyword>
<dbReference type="InterPro" id="IPR000515">
    <property type="entry name" value="MetI-like"/>
</dbReference>
<evidence type="ECO:0000256" key="7">
    <source>
        <dbReference type="RuleBase" id="RU363032"/>
    </source>
</evidence>
<keyword evidence="3" id="KW-1003">Cell membrane</keyword>
<gene>
    <name evidence="9" type="ORF">EG850_07720</name>
</gene>
<feature type="transmembrane region" description="Helical" evidence="7">
    <location>
        <begin position="221"/>
        <end position="241"/>
    </location>
</feature>
<accession>A0A3P3VUP9</accession>
<keyword evidence="2 7" id="KW-0813">Transport</keyword>
<reference evidence="9 10" key="1">
    <citation type="submission" date="2018-11" db="EMBL/GenBank/DDBJ databases">
        <title>YIM 102482-1 draft genome.</title>
        <authorList>
            <person name="Li G."/>
            <person name="Jiang Y."/>
        </authorList>
    </citation>
    <scope>NUCLEOTIDE SEQUENCE [LARGE SCALE GENOMIC DNA]</scope>
    <source>
        <strain evidence="9 10">YIM 102482-1</strain>
    </source>
</reference>
<evidence type="ECO:0000256" key="4">
    <source>
        <dbReference type="ARBA" id="ARBA00022692"/>
    </source>
</evidence>
<evidence type="ECO:0000259" key="8">
    <source>
        <dbReference type="PROSITE" id="PS50928"/>
    </source>
</evidence>
<feature type="transmembrane region" description="Helical" evidence="7">
    <location>
        <begin position="28"/>
        <end position="58"/>
    </location>
</feature>
<feature type="transmembrane region" description="Helical" evidence="7">
    <location>
        <begin position="277"/>
        <end position="299"/>
    </location>
</feature>
<keyword evidence="10" id="KW-1185">Reference proteome</keyword>
<evidence type="ECO:0000313" key="9">
    <source>
        <dbReference type="EMBL" id="RRJ86531.1"/>
    </source>
</evidence>
<protein>
    <submittedName>
        <fullName evidence="9">Sugar ABC transporter permease</fullName>
    </submittedName>
</protein>
<dbReference type="InterPro" id="IPR051393">
    <property type="entry name" value="ABC_transporter_permease"/>
</dbReference>
<evidence type="ECO:0000256" key="2">
    <source>
        <dbReference type="ARBA" id="ARBA00022448"/>
    </source>
</evidence>
<feature type="transmembrane region" description="Helical" evidence="7">
    <location>
        <begin position="125"/>
        <end position="144"/>
    </location>
</feature>
<dbReference type="Pfam" id="PF00528">
    <property type="entry name" value="BPD_transp_1"/>
    <property type="match status" value="1"/>
</dbReference>
<dbReference type="GO" id="GO:0005886">
    <property type="term" value="C:plasma membrane"/>
    <property type="evidence" value="ECO:0007669"/>
    <property type="project" value="UniProtKB-SubCell"/>
</dbReference>
<evidence type="ECO:0000313" key="10">
    <source>
        <dbReference type="Proteomes" id="UP000274391"/>
    </source>
</evidence>
<proteinExistence type="inferred from homology"/>
<comment type="subcellular location">
    <subcellularLocation>
        <location evidence="1 7">Cell membrane</location>
        <topology evidence="1 7">Multi-pass membrane protein</topology>
    </subcellularLocation>
</comment>
<evidence type="ECO:0000256" key="3">
    <source>
        <dbReference type="ARBA" id="ARBA00022475"/>
    </source>
</evidence>
<sequence>MPVSAPSLRAAVATANTKHAGLRRRETLMAYGLLTPMLFGVAAFLLVPIVVLIGLSFAEWDILRPMQWVGFDNWVKSATDPAVWRSLGVTALFVVLVVPVQVAVGLWLATMLVRNLPGSAAVRTILVLPWVCAPVVLGIVWQWIFSYQGVINTLADARIPWLTSEATALPIVAFVQAWSQVGYVSLFFMAGLSNIPDAVVEAARIDGASERQIFWRIKLPLLKPTMFFVTVTGIIAAFQSFDLVYRLSPNGGPGGTTDLIAARIYSQAIPNANVGEAAVLALILFATLIIVTLVQNAYFSRSTTYDR</sequence>
<dbReference type="CDD" id="cd06261">
    <property type="entry name" value="TM_PBP2"/>
    <property type="match status" value="1"/>
</dbReference>
<dbReference type="GO" id="GO:0055085">
    <property type="term" value="P:transmembrane transport"/>
    <property type="evidence" value="ECO:0007669"/>
    <property type="project" value="InterPro"/>
</dbReference>
<dbReference type="Proteomes" id="UP000274391">
    <property type="component" value="Unassembled WGS sequence"/>
</dbReference>
<evidence type="ECO:0000256" key="1">
    <source>
        <dbReference type="ARBA" id="ARBA00004651"/>
    </source>
</evidence>
<dbReference type="OrthoDB" id="145927at2"/>
<keyword evidence="4 7" id="KW-0812">Transmembrane</keyword>
<dbReference type="InterPro" id="IPR035906">
    <property type="entry name" value="MetI-like_sf"/>
</dbReference>
<comment type="similarity">
    <text evidence="7">Belongs to the binding-protein-dependent transport system permease family.</text>
</comment>
<evidence type="ECO:0000256" key="5">
    <source>
        <dbReference type="ARBA" id="ARBA00022989"/>
    </source>
</evidence>
<name>A0A3P3VUP9_9MICO</name>